<proteinExistence type="predicted"/>
<dbReference type="PANTHER" id="PTHR34820:SF4">
    <property type="entry name" value="INNER MEMBRANE PROTEIN YEBZ"/>
    <property type="match status" value="1"/>
</dbReference>
<dbReference type="EMBL" id="JAERWK010000010">
    <property type="protein sequence ID" value="MBM9467166.1"/>
    <property type="molecule type" value="Genomic_DNA"/>
</dbReference>
<dbReference type="Pfam" id="PF05425">
    <property type="entry name" value="CopD"/>
    <property type="match status" value="1"/>
</dbReference>
<evidence type="ECO:0000313" key="10">
    <source>
        <dbReference type="Proteomes" id="UP000663792"/>
    </source>
</evidence>
<gene>
    <name evidence="9" type="ORF">JL106_07705</name>
</gene>
<feature type="transmembrane region" description="Helical" evidence="7">
    <location>
        <begin position="154"/>
        <end position="173"/>
    </location>
</feature>
<reference evidence="9" key="1">
    <citation type="submission" date="2021-01" db="EMBL/GenBank/DDBJ databases">
        <title>YIM 132084 draft genome.</title>
        <authorList>
            <person name="An D."/>
        </authorList>
    </citation>
    <scope>NUCLEOTIDE SEQUENCE</scope>
    <source>
        <strain evidence="9">YIM 132084</strain>
    </source>
</reference>
<feature type="transmembrane region" description="Helical" evidence="7">
    <location>
        <begin position="321"/>
        <end position="340"/>
    </location>
</feature>
<feature type="domain" description="Copper resistance protein D" evidence="8">
    <location>
        <begin position="242"/>
        <end position="339"/>
    </location>
</feature>
<evidence type="ECO:0000256" key="4">
    <source>
        <dbReference type="ARBA" id="ARBA00022989"/>
    </source>
</evidence>
<evidence type="ECO:0000313" key="9">
    <source>
        <dbReference type="EMBL" id="MBM9467166.1"/>
    </source>
</evidence>
<feature type="transmembrane region" description="Helical" evidence="7">
    <location>
        <begin position="380"/>
        <end position="400"/>
    </location>
</feature>
<feature type="region of interest" description="Disordered" evidence="6">
    <location>
        <begin position="667"/>
        <end position="705"/>
    </location>
</feature>
<evidence type="ECO:0000256" key="5">
    <source>
        <dbReference type="ARBA" id="ARBA00023136"/>
    </source>
</evidence>
<feature type="transmembrane region" description="Helical" evidence="7">
    <location>
        <begin position="67"/>
        <end position="87"/>
    </location>
</feature>
<dbReference type="GO" id="GO:0005886">
    <property type="term" value="C:plasma membrane"/>
    <property type="evidence" value="ECO:0007669"/>
    <property type="project" value="UniProtKB-SubCell"/>
</dbReference>
<dbReference type="RefSeq" id="WP_205260127.1">
    <property type="nucleotide sequence ID" value="NZ_JAERWK010000010.1"/>
</dbReference>
<feature type="transmembrane region" description="Helical" evidence="7">
    <location>
        <begin position="500"/>
        <end position="520"/>
    </location>
</feature>
<organism evidence="9 10">
    <name type="scientific">Nakamurella leprariae</name>
    <dbReference type="NCBI Taxonomy" id="2803911"/>
    <lineage>
        <taxon>Bacteria</taxon>
        <taxon>Bacillati</taxon>
        <taxon>Actinomycetota</taxon>
        <taxon>Actinomycetes</taxon>
        <taxon>Nakamurellales</taxon>
        <taxon>Nakamurellaceae</taxon>
        <taxon>Nakamurella</taxon>
    </lineage>
</organism>
<keyword evidence="5 7" id="KW-0472">Membrane</keyword>
<evidence type="ECO:0000259" key="8">
    <source>
        <dbReference type="Pfam" id="PF05425"/>
    </source>
</evidence>
<comment type="subcellular location">
    <subcellularLocation>
        <location evidence="1">Cell membrane</location>
        <topology evidence="1">Multi-pass membrane protein</topology>
    </subcellularLocation>
</comment>
<feature type="transmembrane region" description="Helical" evidence="7">
    <location>
        <begin position="99"/>
        <end position="125"/>
    </location>
</feature>
<feature type="transmembrane region" description="Helical" evidence="7">
    <location>
        <begin position="20"/>
        <end position="47"/>
    </location>
</feature>
<evidence type="ECO:0000256" key="6">
    <source>
        <dbReference type="SAM" id="MobiDB-lite"/>
    </source>
</evidence>
<feature type="transmembrane region" description="Helical" evidence="7">
    <location>
        <begin position="283"/>
        <end position="300"/>
    </location>
</feature>
<dbReference type="InterPro" id="IPR032694">
    <property type="entry name" value="CopC/D"/>
</dbReference>
<keyword evidence="3 7" id="KW-0812">Transmembrane</keyword>
<comment type="caution">
    <text evidence="9">The sequence shown here is derived from an EMBL/GenBank/DDBJ whole genome shotgun (WGS) entry which is preliminary data.</text>
</comment>
<protein>
    <submittedName>
        <fullName evidence="9">Bifunctional copper resistance protein CopD/cytochrome c oxidase assembly protein</fullName>
    </submittedName>
</protein>
<keyword evidence="10" id="KW-1185">Reference proteome</keyword>
<accession>A0A938YCP0</accession>
<feature type="transmembrane region" description="Helical" evidence="7">
    <location>
        <begin position="211"/>
        <end position="231"/>
    </location>
</feature>
<feature type="transmembrane region" description="Helical" evidence="7">
    <location>
        <begin position="180"/>
        <end position="199"/>
    </location>
</feature>
<evidence type="ECO:0000256" key="3">
    <source>
        <dbReference type="ARBA" id="ARBA00022692"/>
    </source>
</evidence>
<dbReference type="InterPro" id="IPR019108">
    <property type="entry name" value="Caa3_assmbl_CtaG-rel"/>
</dbReference>
<feature type="compositionally biased region" description="Basic and acidic residues" evidence="6">
    <location>
        <begin position="693"/>
        <end position="705"/>
    </location>
</feature>
<feature type="transmembrane region" description="Helical" evidence="7">
    <location>
        <begin position="442"/>
        <end position="466"/>
    </location>
</feature>
<feature type="transmembrane region" description="Helical" evidence="7">
    <location>
        <begin position="612"/>
        <end position="634"/>
    </location>
</feature>
<dbReference type="GO" id="GO:0006825">
    <property type="term" value="P:copper ion transport"/>
    <property type="evidence" value="ECO:0007669"/>
    <property type="project" value="InterPro"/>
</dbReference>
<feature type="transmembrane region" description="Helical" evidence="7">
    <location>
        <begin position="526"/>
        <end position="548"/>
    </location>
</feature>
<keyword evidence="2" id="KW-1003">Cell membrane</keyword>
<dbReference type="PANTHER" id="PTHR34820">
    <property type="entry name" value="INNER MEMBRANE PROTEIN YEBZ"/>
    <property type="match status" value="1"/>
</dbReference>
<feature type="transmembrane region" description="Helical" evidence="7">
    <location>
        <begin position="560"/>
        <end position="581"/>
    </location>
</feature>
<dbReference type="Pfam" id="PF09678">
    <property type="entry name" value="Caa3_CtaG"/>
    <property type="match status" value="1"/>
</dbReference>
<sequence length="705" mass="74435">MSDAPTLGASGRPGVDRWRVTSAVVAAALVAMCVAVGLAASVAPRVLIPGLPDAGRLVEYALPAVKALFDLTAALTVGWLLAAAWFCPPQRSGLLDVGGYRCVQAASLSAGVWTAASLALIPLTFADSYGEPLLDALSADRILLGLEVSDAVRGYLVAAVVAAVVGLMSRVVLRRSWTFALLVVALIGVLPQALGGHSAQSGDHDVAVDTMIWHLLGVSVWVGGLVALLGLARQRAPHLDVVARRYSSAALVAFVAVALSGMANAVVRLAALDDLWLTDYGRLVVLKAVLLVALGVLGWLHRRRTLPLIRDGGDRRPLIRLATVEALLMAATMGVAAALARTASPPTSATVPSDLELVLGFDLDGPPDAIKLLSEWRFDWLLGPAVIAAAALYMVGVVRLRRRGDRWPTGRLVAWLLGCLLVLVATSSGLGRYGMAQFSVHMIAHMVLGMIAPIMLVLGGPTTLALRALPAAGRDQPPGVREALVAALHSRVTRFLTHPIVVFLLFVGSFFALYFTGLFATLMDSHVGHVVMNVHFLVVGYLYYWVIIGVDPTPRRLSPLIKLAMLLGALPFHAFFGLALMNSRSAMATDYFGSLALPWVPDLVDDQQLGGAIAWGATELPMIIVVVALLSQWARSDDREARRLDRRADTGQDTELDAYNAMLAQMAARSAGPGTPGSGDPTRPSGPAGASADDARPDHGTGRPA</sequence>
<evidence type="ECO:0000256" key="2">
    <source>
        <dbReference type="ARBA" id="ARBA00022475"/>
    </source>
</evidence>
<name>A0A938YCP0_9ACTN</name>
<dbReference type="AlphaFoldDB" id="A0A938YCP0"/>
<evidence type="ECO:0000256" key="1">
    <source>
        <dbReference type="ARBA" id="ARBA00004651"/>
    </source>
</evidence>
<feature type="transmembrane region" description="Helical" evidence="7">
    <location>
        <begin position="412"/>
        <end position="430"/>
    </location>
</feature>
<dbReference type="Proteomes" id="UP000663792">
    <property type="component" value="Unassembled WGS sequence"/>
</dbReference>
<feature type="transmembrane region" description="Helical" evidence="7">
    <location>
        <begin position="251"/>
        <end position="271"/>
    </location>
</feature>
<keyword evidence="4 7" id="KW-1133">Transmembrane helix</keyword>
<dbReference type="InterPro" id="IPR008457">
    <property type="entry name" value="Cu-R_CopD_dom"/>
</dbReference>
<evidence type="ECO:0000256" key="7">
    <source>
        <dbReference type="SAM" id="Phobius"/>
    </source>
</evidence>